<dbReference type="InterPro" id="IPR000871">
    <property type="entry name" value="Beta-lactam_class-A"/>
</dbReference>
<organism evidence="4 5">
    <name type="scientific">Candidatus Viridilinea mediisalina</name>
    <dbReference type="NCBI Taxonomy" id="2024553"/>
    <lineage>
        <taxon>Bacteria</taxon>
        <taxon>Bacillati</taxon>
        <taxon>Chloroflexota</taxon>
        <taxon>Chloroflexia</taxon>
        <taxon>Chloroflexales</taxon>
        <taxon>Chloroflexineae</taxon>
        <taxon>Oscillochloridaceae</taxon>
        <taxon>Candidatus Viridilinea</taxon>
    </lineage>
</organism>
<dbReference type="EMBL" id="NQWI01000008">
    <property type="protein sequence ID" value="PDW04543.1"/>
    <property type="molecule type" value="Genomic_DNA"/>
</dbReference>
<dbReference type="PANTHER" id="PTHR35333">
    <property type="entry name" value="BETA-LACTAMASE"/>
    <property type="match status" value="1"/>
</dbReference>
<keyword evidence="5" id="KW-1185">Reference proteome</keyword>
<evidence type="ECO:0000256" key="1">
    <source>
        <dbReference type="SAM" id="MobiDB-lite"/>
    </source>
</evidence>
<dbReference type="RefSeq" id="WP_097642666.1">
    <property type="nucleotide sequence ID" value="NZ_NQWI01000008.1"/>
</dbReference>
<dbReference type="InterPro" id="IPR045155">
    <property type="entry name" value="Beta-lactam_cat"/>
</dbReference>
<dbReference type="PANTHER" id="PTHR35333:SF3">
    <property type="entry name" value="BETA-LACTAMASE-TYPE TRANSPEPTIDASE FOLD CONTAINING PROTEIN"/>
    <property type="match status" value="1"/>
</dbReference>
<feature type="domain" description="Beta-lactamase class A catalytic" evidence="3">
    <location>
        <begin position="280"/>
        <end position="459"/>
    </location>
</feature>
<dbReference type="GO" id="GO:0030655">
    <property type="term" value="P:beta-lactam antibiotic catabolic process"/>
    <property type="evidence" value="ECO:0007669"/>
    <property type="project" value="InterPro"/>
</dbReference>
<feature type="region of interest" description="Disordered" evidence="1">
    <location>
        <begin position="27"/>
        <end position="52"/>
    </location>
</feature>
<evidence type="ECO:0000259" key="3">
    <source>
        <dbReference type="Pfam" id="PF13354"/>
    </source>
</evidence>
<evidence type="ECO:0000313" key="5">
    <source>
        <dbReference type="Proteomes" id="UP000220527"/>
    </source>
</evidence>
<accession>A0A2A6RNL9</accession>
<comment type="caution">
    <text evidence="4">The sequence shown here is derived from an EMBL/GenBank/DDBJ whole genome shotgun (WGS) entry which is preliminary data.</text>
</comment>
<dbReference type="SUPFAM" id="SSF56601">
    <property type="entry name" value="beta-lactamase/transpeptidase-like"/>
    <property type="match status" value="1"/>
</dbReference>
<feature type="signal peptide" evidence="2">
    <location>
        <begin position="1"/>
        <end position="24"/>
    </location>
</feature>
<feature type="compositionally biased region" description="Pro residues" evidence="1">
    <location>
        <begin position="35"/>
        <end position="52"/>
    </location>
</feature>
<feature type="chain" id="PRO_5012675989" description="Beta-lactamase class A catalytic domain-containing protein" evidence="2">
    <location>
        <begin position="25"/>
        <end position="498"/>
    </location>
</feature>
<name>A0A2A6RNL9_9CHLR</name>
<dbReference type="PROSITE" id="PS51257">
    <property type="entry name" value="PROKAR_LIPOPROTEIN"/>
    <property type="match status" value="1"/>
</dbReference>
<proteinExistence type="predicted"/>
<dbReference type="Proteomes" id="UP000220527">
    <property type="component" value="Unassembled WGS sequence"/>
</dbReference>
<evidence type="ECO:0000313" key="4">
    <source>
        <dbReference type="EMBL" id="PDW04543.1"/>
    </source>
</evidence>
<dbReference type="OrthoDB" id="138826at2"/>
<dbReference type="AlphaFoldDB" id="A0A2A6RNL9"/>
<sequence>MSRPRFAVIGLLLLLALLASCDQAANPSSSVDQPSPLPSPEPTLAPSPTPLPQYAPGSTIAGVDVSGLERAEAAARLPLELALPQVLELRIGAARLRLEPSMIALEAPLDALLAEADAALQQSQPITVPLRLSIDETALRQQLAEVAPEVAVAPELLVLTDTLAISRSFAYIPGQVLDLDAALAEVQAALDRGKTGPLRLTLQPDPTPPTVSLERLRAEVANVAAELPGVLGLHLVDLASGATMGWNERSVFSGASTIKTAIMLYAYINLPELNEEHEEWLREMIRVSDNLTANDLLSAGAGGEGTWIAFVGADEMSTMLQEDLGLRHTYLYVPFETTDYIQIFRPTFRCGPLGPVGATPYTEMGNCLRAEPESMAQLYLMIDQCANGAGPLLELYENLDAARCQEMLDWLAINEDDSRIAAGVPAGVSVEHKSGWVENMQADVGIVRSPGGDYVLALYYYRPLPPGRDLWYDEEMTPILAALSRLVYSAYNPKSDSR</sequence>
<dbReference type="GO" id="GO:0046677">
    <property type="term" value="P:response to antibiotic"/>
    <property type="evidence" value="ECO:0007669"/>
    <property type="project" value="InterPro"/>
</dbReference>
<gene>
    <name evidence="4" type="ORF">CJ255_03245</name>
</gene>
<protein>
    <recommendedName>
        <fullName evidence="3">Beta-lactamase class A catalytic domain-containing protein</fullName>
    </recommendedName>
</protein>
<keyword evidence="2" id="KW-0732">Signal</keyword>
<dbReference type="Pfam" id="PF13354">
    <property type="entry name" value="Beta-lactamase2"/>
    <property type="match status" value="1"/>
</dbReference>
<dbReference type="InterPro" id="IPR012338">
    <property type="entry name" value="Beta-lactam/transpept-like"/>
</dbReference>
<dbReference type="Gene3D" id="3.40.710.10">
    <property type="entry name" value="DD-peptidase/beta-lactamase superfamily"/>
    <property type="match status" value="1"/>
</dbReference>
<dbReference type="GO" id="GO:0008800">
    <property type="term" value="F:beta-lactamase activity"/>
    <property type="evidence" value="ECO:0007669"/>
    <property type="project" value="InterPro"/>
</dbReference>
<reference evidence="5" key="1">
    <citation type="submission" date="2017-08" db="EMBL/GenBank/DDBJ databases">
        <authorList>
            <person name="Grouzdev D.S."/>
            <person name="Gaisin V.A."/>
            <person name="Rysina M.S."/>
            <person name="Gorlenko V.M."/>
        </authorList>
    </citation>
    <scope>NUCLEOTIDE SEQUENCE [LARGE SCALE GENOMIC DNA]</scope>
    <source>
        <strain evidence="5">Kir15-3F</strain>
    </source>
</reference>
<evidence type="ECO:0000256" key="2">
    <source>
        <dbReference type="SAM" id="SignalP"/>
    </source>
</evidence>